<dbReference type="SUPFAM" id="SSF55681">
    <property type="entry name" value="Class II aaRS and biotin synthetases"/>
    <property type="match status" value="1"/>
</dbReference>
<proteinExistence type="predicted"/>
<keyword evidence="10" id="KW-1185">Reference proteome</keyword>
<keyword evidence="4" id="KW-0067">ATP-binding</keyword>
<evidence type="ECO:0000313" key="9">
    <source>
        <dbReference type="EMBL" id="KAK2102303.1"/>
    </source>
</evidence>
<dbReference type="PROSITE" id="PS50862">
    <property type="entry name" value="AA_TRNA_LIGASE_II"/>
    <property type="match status" value="1"/>
</dbReference>
<feature type="compositionally biased region" description="Basic and acidic residues" evidence="7">
    <location>
        <begin position="19"/>
        <end position="45"/>
    </location>
</feature>
<evidence type="ECO:0000256" key="1">
    <source>
        <dbReference type="ARBA" id="ARBA00015745"/>
    </source>
</evidence>
<organism evidence="9 10">
    <name type="scientific">Saguinus oedipus</name>
    <name type="common">Cotton-top tamarin</name>
    <name type="synonym">Oedipomidas oedipus</name>
    <dbReference type="NCBI Taxonomy" id="9490"/>
    <lineage>
        <taxon>Eukaryota</taxon>
        <taxon>Metazoa</taxon>
        <taxon>Chordata</taxon>
        <taxon>Craniata</taxon>
        <taxon>Vertebrata</taxon>
        <taxon>Euteleostomi</taxon>
        <taxon>Mammalia</taxon>
        <taxon>Eutheria</taxon>
        <taxon>Euarchontoglires</taxon>
        <taxon>Primates</taxon>
        <taxon>Haplorrhini</taxon>
        <taxon>Platyrrhini</taxon>
        <taxon>Cebidae</taxon>
        <taxon>Callitrichinae</taxon>
        <taxon>Saguinus</taxon>
    </lineage>
</organism>
<evidence type="ECO:0000256" key="5">
    <source>
        <dbReference type="ARBA" id="ARBA00023146"/>
    </source>
</evidence>
<evidence type="ECO:0000259" key="8">
    <source>
        <dbReference type="PROSITE" id="PS50862"/>
    </source>
</evidence>
<dbReference type="PANTHER" id="PTHR42918:SF9">
    <property type="entry name" value="LYSINE--TRNA LIGASE"/>
    <property type="match status" value="1"/>
</dbReference>
<keyword evidence="2 9" id="KW-0436">Ligase</keyword>
<dbReference type="SUPFAM" id="SSF50249">
    <property type="entry name" value="Nucleic acid-binding proteins"/>
    <property type="match status" value="1"/>
</dbReference>
<accession>A0ABQ9UYV1</accession>
<dbReference type="Gene3D" id="3.30.930.10">
    <property type="entry name" value="Bira Bifunctional Protein, Domain 2"/>
    <property type="match status" value="1"/>
</dbReference>
<sequence length="257" mass="29214">MAVVHGAEVKVDSTTPKLSKNELKRHLKAEKKVAEKEAKQKELSEKQLSQATAAATNHTTDNDISLTDFIQEYSHLQPGDHLTDITLRVAGEGVKLQVMANSRNYKSEEEFIHINNKLCQGDIIGVQGNPGKTKKGELSIIPYEITLLSPCLHMLPHLHFALKDKETRYRQRYLDLILNDFVRQKFITPSKIITYIRSFMDELGFLEIETPMMNIIPGGAVAKPFITYHNELDMNLYMRIAPELYHKMLVVGGIDRV</sequence>
<evidence type="ECO:0000256" key="2">
    <source>
        <dbReference type="ARBA" id="ARBA00022598"/>
    </source>
</evidence>
<dbReference type="InterPro" id="IPR044136">
    <property type="entry name" value="Lys-tRNA-ligase_II_N"/>
</dbReference>
<evidence type="ECO:0000256" key="6">
    <source>
        <dbReference type="ARBA" id="ARBA00030563"/>
    </source>
</evidence>
<dbReference type="InterPro" id="IPR045864">
    <property type="entry name" value="aa-tRNA-synth_II/BPL/LPL"/>
</dbReference>
<reference evidence="9 10" key="1">
    <citation type="submission" date="2023-05" db="EMBL/GenBank/DDBJ databases">
        <title>B98-5 Cell Line De Novo Hybrid Assembly: An Optical Mapping Approach.</title>
        <authorList>
            <person name="Kananen K."/>
            <person name="Auerbach J.A."/>
            <person name="Kautto E."/>
            <person name="Blachly J.S."/>
        </authorList>
    </citation>
    <scope>NUCLEOTIDE SEQUENCE [LARGE SCALE GENOMIC DNA]</scope>
    <source>
        <strain evidence="9">B95-8</strain>
        <tissue evidence="9">Cell line</tissue>
    </source>
</reference>
<dbReference type="Gene3D" id="2.40.50.140">
    <property type="entry name" value="Nucleic acid-binding proteins"/>
    <property type="match status" value="1"/>
</dbReference>
<dbReference type="PANTHER" id="PTHR42918">
    <property type="entry name" value="LYSYL-TRNA SYNTHETASE"/>
    <property type="match status" value="1"/>
</dbReference>
<dbReference type="InterPro" id="IPR004364">
    <property type="entry name" value="Aa-tRNA-synt_II"/>
</dbReference>
<keyword evidence="3" id="KW-0547">Nucleotide-binding</keyword>
<evidence type="ECO:0000313" key="10">
    <source>
        <dbReference type="Proteomes" id="UP001266305"/>
    </source>
</evidence>
<name>A0ABQ9UYV1_SAGOE</name>
<gene>
    <name evidence="9" type="primary">KARS1_3</name>
    <name evidence="9" type="ORF">P7K49_019970</name>
</gene>
<evidence type="ECO:0000256" key="3">
    <source>
        <dbReference type="ARBA" id="ARBA00022741"/>
    </source>
</evidence>
<protein>
    <recommendedName>
        <fullName evidence="1">Lysine--tRNA ligase</fullName>
    </recommendedName>
    <alternativeName>
        <fullName evidence="6">Lysyl-tRNA synthetase</fullName>
    </alternativeName>
</protein>
<evidence type="ECO:0000256" key="7">
    <source>
        <dbReference type="SAM" id="MobiDB-lite"/>
    </source>
</evidence>
<dbReference type="InterPro" id="IPR018149">
    <property type="entry name" value="Lys-tRNA-synth_II_C"/>
</dbReference>
<dbReference type="Pfam" id="PF00152">
    <property type="entry name" value="tRNA-synt_2"/>
    <property type="match status" value="1"/>
</dbReference>
<dbReference type="InterPro" id="IPR006195">
    <property type="entry name" value="aa-tRNA-synth_II"/>
</dbReference>
<feature type="region of interest" description="Disordered" evidence="7">
    <location>
        <begin position="1"/>
        <end position="56"/>
    </location>
</feature>
<comment type="caution">
    <text evidence="9">The sequence shown here is derived from an EMBL/GenBank/DDBJ whole genome shotgun (WGS) entry which is preliminary data.</text>
</comment>
<dbReference type="PRINTS" id="PR00982">
    <property type="entry name" value="TRNASYNTHLYS"/>
</dbReference>
<dbReference type="InterPro" id="IPR012340">
    <property type="entry name" value="NA-bd_OB-fold"/>
</dbReference>
<evidence type="ECO:0000256" key="4">
    <source>
        <dbReference type="ARBA" id="ARBA00022840"/>
    </source>
</evidence>
<keyword evidence="5" id="KW-0030">Aminoacyl-tRNA synthetase</keyword>
<dbReference type="GO" id="GO:0016874">
    <property type="term" value="F:ligase activity"/>
    <property type="evidence" value="ECO:0007669"/>
    <property type="project" value="UniProtKB-KW"/>
</dbReference>
<dbReference type="CDD" id="cd04322">
    <property type="entry name" value="LysRS_N"/>
    <property type="match status" value="1"/>
</dbReference>
<feature type="domain" description="Aminoacyl-transfer RNA synthetases class-II family profile" evidence="8">
    <location>
        <begin position="190"/>
        <end position="257"/>
    </location>
</feature>
<dbReference type="Proteomes" id="UP001266305">
    <property type="component" value="Unassembled WGS sequence"/>
</dbReference>
<dbReference type="EMBL" id="JASSZA010000009">
    <property type="protein sequence ID" value="KAK2102303.1"/>
    <property type="molecule type" value="Genomic_DNA"/>
</dbReference>